<evidence type="ECO:0008006" key="8">
    <source>
        <dbReference type="Google" id="ProtNLM"/>
    </source>
</evidence>
<dbReference type="CDD" id="cd10808">
    <property type="entry name" value="YdjC"/>
    <property type="match status" value="1"/>
</dbReference>
<protein>
    <recommendedName>
        <fullName evidence="8">ChbG/HpnK family deacetylase</fullName>
    </recommendedName>
</protein>
<comment type="cofactor">
    <cofactor evidence="1">
        <name>Mg(2+)</name>
        <dbReference type="ChEBI" id="CHEBI:18420"/>
    </cofactor>
</comment>
<proteinExistence type="predicted"/>
<evidence type="ECO:0000256" key="5">
    <source>
        <dbReference type="ARBA" id="ARBA00023277"/>
    </source>
</evidence>
<dbReference type="GO" id="GO:0046872">
    <property type="term" value="F:metal ion binding"/>
    <property type="evidence" value="ECO:0007669"/>
    <property type="project" value="UniProtKB-KW"/>
</dbReference>
<evidence type="ECO:0000256" key="2">
    <source>
        <dbReference type="ARBA" id="ARBA00022723"/>
    </source>
</evidence>
<dbReference type="InterPro" id="IPR011330">
    <property type="entry name" value="Glyco_hydro/deAcase_b/a-brl"/>
</dbReference>
<evidence type="ECO:0000313" key="7">
    <source>
        <dbReference type="Proteomes" id="UP000648801"/>
    </source>
</evidence>
<organism evidence="6 7">
    <name type="scientific">Edaphobacter acidisoli</name>
    <dbReference type="NCBI Taxonomy" id="2040573"/>
    <lineage>
        <taxon>Bacteria</taxon>
        <taxon>Pseudomonadati</taxon>
        <taxon>Acidobacteriota</taxon>
        <taxon>Terriglobia</taxon>
        <taxon>Terriglobales</taxon>
        <taxon>Acidobacteriaceae</taxon>
        <taxon>Edaphobacter</taxon>
    </lineage>
</organism>
<dbReference type="GO" id="GO:0005975">
    <property type="term" value="P:carbohydrate metabolic process"/>
    <property type="evidence" value="ECO:0007669"/>
    <property type="project" value="InterPro"/>
</dbReference>
<dbReference type="InterPro" id="IPR006879">
    <property type="entry name" value="YdjC-like"/>
</dbReference>
<dbReference type="Proteomes" id="UP000648801">
    <property type="component" value="Unassembled WGS sequence"/>
</dbReference>
<evidence type="ECO:0000256" key="1">
    <source>
        <dbReference type="ARBA" id="ARBA00001946"/>
    </source>
</evidence>
<dbReference type="PANTHER" id="PTHR31609:SF1">
    <property type="entry name" value="CARBOHYDRATE DEACETYLASE"/>
    <property type="match status" value="1"/>
</dbReference>
<dbReference type="PANTHER" id="PTHR31609">
    <property type="entry name" value="YDJC DEACETYLASE FAMILY MEMBER"/>
    <property type="match status" value="1"/>
</dbReference>
<keyword evidence="5" id="KW-0119">Carbohydrate metabolism</keyword>
<comment type="caution">
    <text evidence="6">The sequence shown here is derived from an EMBL/GenBank/DDBJ whole genome shotgun (WGS) entry which is preliminary data.</text>
</comment>
<dbReference type="SUPFAM" id="SSF88713">
    <property type="entry name" value="Glycoside hydrolase/deacetylase"/>
    <property type="match status" value="1"/>
</dbReference>
<keyword evidence="2" id="KW-0479">Metal-binding</keyword>
<evidence type="ECO:0000313" key="6">
    <source>
        <dbReference type="EMBL" id="GGA55228.1"/>
    </source>
</evidence>
<keyword evidence="4" id="KW-0460">Magnesium</keyword>
<accession>A0A916REY6</accession>
<sequence length="277" mass="30485">MLTSATLMATGNVFDDAVVIARANPALGVGCHVVLTDGHPVSPPHTIPSLLGRDGKSFRPSLLDFVQALVRGGVREDEIEREALAQIEKLQRAGIRVTHLDSHKHTHLFPAVTRPLLRAAERTGIFAIRNPFEQSWSVSLGRGHRLRQVQVRLLRTLHSRFDHQPPIHSGKVRTTSGTIGISATGDLDTSTLCAILRALPKDSTEAFELCCHPGYNDSDLDRVTTRLRSHRDIERKALLTEIPARLLHPNAPRLIHYGELAEAQGACTTDSRCENVV</sequence>
<dbReference type="GO" id="GO:0019213">
    <property type="term" value="F:deacetylase activity"/>
    <property type="evidence" value="ECO:0007669"/>
    <property type="project" value="TreeGrafter"/>
</dbReference>
<dbReference type="Pfam" id="PF04794">
    <property type="entry name" value="YdjC"/>
    <property type="match status" value="1"/>
</dbReference>
<reference evidence="6" key="1">
    <citation type="journal article" date="2014" name="Int. J. Syst. Evol. Microbiol.">
        <title>Complete genome sequence of Corynebacterium casei LMG S-19264T (=DSM 44701T), isolated from a smear-ripened cheese.</title>
        <authorList>
            <consortium name="US DOE Joint Genome Institute (JGI-PGF)"/>
            <person name="Walter F."/>
            <person name="Albersmeier A."/>
            <person name="Kalinowski J."/>
            <person name="Ruckert C."/>
        </authorList>
    </citation>
    <scope>NUCLEOTIDE SEQUENCE</scope>
    <source>
        <strain evidence="6">CGMCC 1.15447</strain>
    </source>
</reference>
<gene>
    <name evidence="6" type="ORF">GCM10011507_03120</name>
</gene>
<keyword evidence="7" id="KW-1185">Reference proteome</keyword>
<name>A0A916REY6_9BACT</name>
<dbReference type="AlphaFoldDB" id="A0A916REY6"/>
<keyword evidence="3" id="KW-0378">Hydrolase</keyword>
<evidence type="ECO:0000256" key="4">
    <source>
        <dbReference type="ARBA" id="ARBA00022842"/>
    </source>
</evidence>
<evidence type="ECO:0000256" key="3">
    <source>
        <dbReference type="ARBA" id="ARBA00022801"/>
    </source>
</evidence>
<reference evidence="6" key="2">
    <citation type="submission" date="2020-09" db="EMBL/GenBank/DDBJ databases">
        <authorList>
            <person name="Sun Q."/>
            <person name="Zhou Y."/>
        </authorList>
    </citation>
    <scope>NUCLEOTIDE SEQUENCE</scope>
    <source>
        <strain evidence="6">CGMCC 1.15447</strain>
    </source>
</reference>
<dbReference type="EMBL" id="BMJB01000001">
    <property type="protein sequence ID" value="GGA55228.1"/>
    <property type="molecule type" value="Genomic_DNA"/>
</dbReference>
<dbReference type="GO" id="GO:0016787">
    <property type="term" value="F:hydrolase activity"/>
    <property type="evidence" value="ECO:0007669"/>
    <property type="project" value="UniProtKB-KW"/>
</dbReference>
<dbReference type="Gene3D" id="3.20.20.370">
    <property type="entry name" value="Glycoside hydrolase/deacetylase"/>
    <property type="match status" value="1"/>
</dbReference>